<organism evidence="2 3">
    <name type="scientific">Naegleria fowleri</name>
    <name type="common">Brain eating amoeba</name>
    <dbReference type="NCBI Taxonomy" id="5763"/>
    <lineage>
        <taxon>Eukaryota</taxon>
        <taxon>Discoba</taxon>
        <taxon>Heterolobosea</taxon>
        <taxon>Tetramitia</taxon>
        <taxon>Eutetramitia</taxon>
        <taxon>Vahlkampfiidae</taxon>
        <taxon>Naegleria</taxon>
    </lineage>
</organism>
<dbReference type="Proteomes" id="UP000444721">
    <property type="component" value="Unassembled WGS sequence"/>
</dbReference>
<protein>
    <submittedName>
        <fullName evidence="2">Uncharacterized protein</fullName>
    </submittedName>
</protein>
<sequence>MIPQVALYFLFIGTWFIQLLTLIIISIFKTRDFSSYPFLTLTLYSVSSLCYDLAFVLTKPIPMNISFMNRMLDQIMVRQGHYELFIYFTSTIITVIYDYYIYYHFNKSENFNDERILNNNSAQNQGEQQHVSIPSRNYFNILTWIRMLLMSTLVLAVNIYGCYLLNNTAYKNSIFIRILPLPHVILHVIFYVTEMIKYCRTRGSELYLTREIEQRHQENPSLKKQN</sequence>
<comment type="caution">
    <text evidence="2">The sequence shown here is derived from an EMBL/GenBank/DDBJ whole genome shotgun (WGS) entry which is preliminary data.</text>
</comment>
<keyword evidence="1" id="KW-0812">Transmembrane</keyword>
<reference evidence="2 3" key="1">
    <citation type="journal article" date="2019" name="Sci. Rep.">
        <title>Nanopore sequencing improves the draft genome of the human pathogenic amoeba Naegleria fowleri.</title>
        <authorList>
            <person name="Liechti N."/>
            <person name="Schurch N."/>
            <person name="Bruggmann R."/>
            <person name="Wittwer M."/>
        </authorList>
    </citation>
    <scope>NUCLEOTIDE SEQUENCE [LARGE SCALE GENOMIC DNA]</scope>
    <source>
        <strain evidence="2 3">ATCC 30894</strain>
    </source>
</reference>
<evidence type="ECO:0000313" key="2">
    <source>
        <dbReference type="EMBL" id="KAF0974792.1"/>
    </source>
</evidence>
<feature type="transmembrane region" description="Helical" evidence="1">
    <location>
        <begin position="41"/>
        <end position="61"/>
    </location>
</feature>
<dbReference type="RefSeq" id="XP_044559505.1">
    <property type="nucleotide sequence ID" value="XM_044709882.1"/>
</dbReference>
<feature type="transmembrane region" description="Helical" evidence="1">
    <location>
        <begin position="7"/>
        <end position="29"/>
    </location>
</feature>
<feature type="transmembrane region" description="Helical" evidence="1">
    <location>
        <begin position="144"/>
        <end position="165"/>
    </location>
</feature>
<dbReference type="GeneID" id="68113484"/>
<keyword evidence="1" id="KW-1133">Transmembrane helix</keyword>
<proteinExistence type="predicted"/>
<evidence type="ECO:0000313" key="3">
    <source>
        <dbReference type="Proteomes" id="UP000444721"/>
    </source>
</evidence>
<dbReference type="VEuPathDB" id="AmoebaDB:NF0090140"/>
<dbReference type="OrthoDB" id="10425332at2759"/>
<name>A0A6A5BIW1_NAEFO</name>
<dbReference type="VEuPathDB" id="AmoebaDB:NfTy_077040"/>
<dbReference type="EMBL" id="VFQX01000051">
    <property type="protein sequence ID" value="KAF0974792.1"/>
    <property type="molecule type" value="Genomic_DNA"/>
</dbReference>
<accession>A0A6A5BIW1</accession>
<evidence type="ECO:0000256" key="1">
    <source>
        <dbReference type="SAM" id="Phobius"/>
    </source>
</evidence>
<dbReference type="AlphaFoldDB" id="A0A6A5BIW1"/>
<feature type="transmembrane region" description="Helical" evidence="1">
    <location>
        <begin position="82"/>
        <end position="102"/>
    </location>
</feature>
<keyword evidence="3" id="KW-1185">Reference proteome</keyword>
<keyword evidence="1" id="KW-0472">Membrane</keyword>
<gene>
    <name evidence="2" type="ORF">FDP41_006266</name>
</gene>
<dbReference type="VEuPathDB" id="AmoebaDB:FDP41_006266"/>
<feature type="transmembrane region" description="Helical" evidence="1">
    <location>
        <begin position="174"/>
        <end position="192"/>
    </location>
</feature>